<feature type="binding site" evidence="8">
    <location>
        <position position="64"/>
    </location>
    <ligand>
        <name>tRNA</name>
        <dbReference type="ChEBI" id="CHEBI:17843"/>
    </ligand>
</feature>
<keyword evidence="12" id="KW-1185">Reference proteome</keyword>
<dbReference type="Pfam" id="PF01195">
    <property type="entry name" value="Pept_tRNA_hydro"/>
    <property type="match status" value="1"/>
</dbReference>
<evidence type="ECO:0000313" key="12">
    <source>
        <dbReference type="Proteomes" id="UP000195305"/>
    </source>
</evidence>
<comment type="caution">
    <text evidence="11">The sequence shown here is derived from an EMBL/GenBank/DDBJ whole genome shotgun (WGS) entry which is preliminary data.</text>
</comment>
<name>A0A1Y4T133_9FIRM</name>
<evidence type="ECO:0000256" key="5">
    <source>
        <dbReference type="ARBA" id="ARBA00038063"/>
    </source>
</evidence>
<evidence type="ECO:0000256" key="2">
    <source>
        <dbReference type="ARBA" id="ARBA00022555"/>
    </source>
</evidence>
<dbReference type="PROSITE" id="PS01195">
    <property type="entry name" value="PEPT_TRNA_HYDROL_1"/>
    <property type="match status" value="1"/>
</dbReference>
<feature type="binding site" evidence="8">
    <location>
        <position position="14"/>
    </location>
    <ligand>
        <name>tRNA</name>
        <dbReference type="ChEBI" id="CHEBI:17843"/>
    </ligand>
</feature>
<dbReference type="FunFam" id="3.40.50.1470:FF:000001">
    <property type="entry name" value="Peptidyl-tRNA hydrolase"/>
    <property type="match status" value="1"/>
</dbReference>
<feature type="site" description="Discriminates between blocked and unblocked aminoacyl-tRNA" evidence="8">
    <location>
        <position position="9"/>
    </location>
</feature>
<evidence type="ECO:0000256" key="4">
    <source>
        <dbReference type="ARBA" id="ARBA00022884"/>
    </source>
</evidence>
<dbReference type="RefSeq" id="WP_087357756.1">
    <property type="nucleotide sequence ID" value="NZ_NFLJ01000012.1"/>
</dbReference>
<dbReference type="NCBIfam" id="TIGR00447">
    <property type="entry name" value="pth"/>
    <property type="match status" value="1"/>
</dbReference>
<comment type="subunit">
    <text evidence="8">Monomer.</text>
</comment>
<dbReference type="HAMAP" id="MF_00083">
    <property type="entry name" value="Pept_tRNA_hydro_bact"/>
    <property type="match status" value="1"/>
</dbReference>
<dbReference type="InterPro" id="IPR001328">
    <property type="entry name" value="Pept_tRNA_hydro"/>
</dbReference>
<reference evidence="11 12" key="1">
    <citation type="journal article" date="2018" name="BMC Genomics">
        <title>Whole genome sequencing and function prediction of 133 gut anaerobes isolated from chicken caecum in pure cultures.</title>
        <authorList>
            <person name="Medvecky M."/>
            <person name="Cejkova D."/>
            <person name="Polansky O."/>
            <person name="Karasova D."/>
            <person name="Kubasova T."/>
            <person name="Cizek A."/>
            <person name="Rychlik I."/>
        </authorList>
    </citation>
    <scope>NUCLEOTIDE SEQUENCE [LARGE SCALE GENOMIC DNA]</scope>
    <source>
        <strain evidence="11 12">An13</strain>
    </source>
</reference>
<dbReference type="CDD" id="cd00462">
    <property type="entry name" value="PTH"/>
    <property type="match status" value="1"/>
</dbReference>
<evidence type="ECO:0000256" key="8">
    <source>
        <dbReference type="HAMAP-Rule" id="MF_00083"/>
    </source>
</evidence>
<comment type="similarity">
    <text evidence="5 8 10">Belongs to the PTH family.</text>
</comment>
<dbReference type="EC" id="3.1.1.29" evidence="1 8"/>
<sequence>MKLIVGLGNPGKEYTSTRHNVGFMVMDALADYWHVSINTKKFKGEYVKVKYQGEDVILLKPLTYMNNSGESVIQVMNYFKIDVDDLIVIYDDMDMPTGKLRLRQSGSAGGHNGMKSIIAHVGTQNFKRIRVGIDKHAYIPVVDYVLGRFTKEQQPLIEKGIQDAKEAVITILDKDFTAAMNAYN</sequence>
<comment type="subcellular location">
    <subcellularLocation>
        <location evidence="8">Cytoplasm</location>
    </subcellularLocation>
</comment>
<evidence type="ECO:0000256" key="3">
    <source>
        <dbReference type="ARBA" id="ARBA00022801"/>
    </source>
</evidence>
<dbReference type="Gene3D" id="3.40.50.1470">
    <property type="entry name" value="Peptidyl-tRNA hydrolase"/>
    <property type="match status" value="1"/>
</dbReference>
<feature type="binding site" evidence="8">
    <location>
        <position position="66"/>
    </location>
    <ligand>
        <name>tRNA</name>
        <dbReference type="ChEBI" id="CHEBI:17843"/>
    </ligand>
</feature>
<evidence type="ECO:0000256" key="10">
    <source>
        <dbReference type="RuleBase" id="RU004320"/>
    </source>
</evidence>
<keyword evidence="4 8" id="KW-0694">RNA-binding</keyword>
<dbReference type="PROSITE" id="PS01196">
    <property type="entry name" value="PEPT_TRNA_HYDROL_2"/>
    <property type="match status" value="1"/>
</dbReference>
<feature type="binding site" evidence="8">
    <location>
        <position position="112"/>
    </location>
    <ligand>
        <name>tRNA</name>
        <dbReference type="ChEBI" id="CHEBI:17843"/>
    </ligand>
</feature>
<keyword evidence="3 8" id="KW-0378">Hydrolase</keyword>
<evidence type="ECO:0000256" key="1">
    <source>
        <dbReference type="ARBA" id="ARBA00013260"/>
    </source>
</evidence>
<feature type="site" description="Stabilizes the basic form of H active site to accept a proton" evidence="8">
    <location>
        <position position="91"/>
    </location>
</feature>
<proteinExistence type="inferred from homology"/>
<protein>
    <recommendedName>
        <fullName evidence="7 8">Peptidyl-tRNA hydrolase</fullName>
        <shortName evidence="8">Pth</shortName>
        <ecNumber evidence="1 8">3.1.1.29</ecNumber>
    </recommendedName>
</protein>
<evidence type="ECO:0000256" key="7">
    <source>
        <dbReference type="ARBA" id="ARBA00050038"/>
    </source>
</evidence>
<accession>A0A1Y4T133</accession>
<feature type="active site" description="Proton acceptor" evidence="8">
    <location>
        <position position="19"/>
    </location>
</feature>
<comment type="catalytic activity">
    <reaction evidence="6 8 9">
        <text>an N-acyl-L-alpha-aminoacyl-tRNA + H2O = an N-acyl-L-amino acid + a tRNA + H(+)</text>
        <dbReference type="Rhea" id="RHEA:54448"/>
        <dbReference type="Rhea" id="RHEA-COMP:10123"/>
        <dbReference type="Rhea" id="RHEA-COMP:13883"/>
        <dbReference type="ChEBI" id="CHEBI:15377"/>
        <dbReference type="ChEBI" id="CHEBI:15378"/>
        <dbReference type="ChEBI" id="CHEBI:59874"/>
        <dbReference type="ChEBI" id="CHEBI:78442"/>
        <dbReference type="ChEBI" id="CHEBI:138191"/>
        <dbReference type="EC" id="3.1.1.29"/>
    </reaction>
</comment>
<dbReference type="SUPFAM" id="SSF53178">
    <property type="entry name" value="Peptidyl-tRNA hydrolase-like"/>
    <property type="match status" value="1"/>
</dbReference>
<evidence type="ECO:0000256" key="9">
    <source>
        <dbReference type="RuleBase" id="RU000673"/>
    </source>
</evidence>
<keyword evidence="2 8" id="KW-0820">tRNA-binding</keyword>
<dbReference type="PANTHER" id="PTHR17224:SF1">
    <property type="entry name" value="PEPTIDYL-TRNA HYDROLASE"/>
    <property type="match status" value="1"/>
</dbReference>
<dbReference type="GO" id="GO:0005737">
    <property type="term" value="C:cytoplasm"/>
    <property type="evidence" value="ECO:0007669"/>
    <property type="project" value="UniProtKB-SubCell"/>
</dbReference>
<dbReference type="GO" id="GO:0072344">
    <property type="term" value="P:rescue of stalled ribosome"/>
    <property type="evidence" value="ECO:0007669"/>
    <property type="project" value="UniProtKB-UniRule"/>
</dbReference>
<dbReference type="GO" id="GO:0004045">
    <property type="term" value="F:peptidyl-tRNA hydrolase activity"/>
    <property type="evidence" value="ECO:0007669"/>
    <property type="project" value="UniProtKB-UniRule"/>
</dbReference>
<gene>
    <name evidence="8" type="primary">pth</name>
    <name evidence="11" type="ORF">B5E75_05345</name>
</gene>
<comment type="function">
    <text evidence="8">Hydrolyzes ribosome-free peptidyl-tRNAs (with 1 or more amino acids incorporated), which drop off the ribosome during protein synthesis, or as a result of ribosome stalling.</text>
</comment>
<dbReference type="PANTHER" id="PTHR17224">
    <property type="entry name" value="PEPTIDYL-TRNA HYDROLASE"/>
    <property type="match status" value="1"/>
</dbReference>
<dbReference type="EMBL" id="NFLJ01000012">
    <property type="protein sequence ID" value="OUQ34901.1"/>
    <property type="molecule type" value="Genomic_DNA"/>
</dbReference>
<dbReference type="AlphaFoldDB" id="A0A1Y4T133"/>
<dbReference type="GO" id="GO:0000049">
    <property type="term" value="F:tRNA binding"/>
    <property type="evidence" value="ECO:0007669"/>
    <property type="project" value="UniProtKB-UniRule"/>
</dbReference>
<dbReference type="GO" id="GO:0006515">
    <property type="term" value="P:protein quality control for misfolded or incompletely synthesized proteins"/>
    <property type="evidence" value="ECO:0007669"/>
    <property type="project" value="UniProtKB-UniRule"/>
</dbReference>
<comment type="function">
    <text evidence="8">Catalyzes the release of premature peptidyl moieties from peptidyl-tRNA molecules trapped in stalled 50S ribosomal subunits, and thus maintains levels of free tRNAs and 50S ribosomes.</text>
</comment>
<evidence type="ECO:0000313" key="11">
    <source>
        <dbReference type="EMBL" id="OUQ34901.1"/>
    </source>
</evidence>
<dbReference type="InterPro" id="IPR018171">
    <property type="entry name" value="Pept_tRNA_hydro_CS"/>
</dbReference>
<dbReference type="InterPro" id="IPR036416">
    <property type="entry name" value="Pept_tRNA_hydro_sf"/>
</dbReference>
<keyword evidence="8" id="KW-0963">Cytoplasm</keyword>
<dbReference type="Proteomes" id="UP000195305">
    <property type="component" value="Unassembled WGS sequence"/>
</dbReference>
<dbReference type="OrthoDB" id="9800507at2"/>
<evidence type="ECO:0000256" key="6">
    <source>
        <dbReference type="ARBA" id="ARBA00048707"/>
    </source>
</evidence>
<organism evidence="11 12">
    <name type="scientific">Massilimicrobiota timonensis</name>
    <dbReference type="NCBI Taxonomy" id="1776392"/>
    <lineage>
        <taxon>Bacteria</taxon>
        <taxon>Bacillati</taxon>
        <taxon>Bacillota</taxon>
        <taxon>Erysipelotrichia</taxon>
        <taxon>Erysipelotrichales</taxon>
        <taxon>Erysipelotrichaceae</taxon>
        <taxon>Massilimicrobiota</taxon>
    </lineage>
</organism>